<sequence>IIRVGSFSSRVGQGWELKAVAASVVGGTSLMGGIGSMVGIFCGTFIIIVIENALTMLRISYSWTYVVFGLVIISSVLVNFYMEKRRLRYGSKVSEESSSG</sequence>
<feature type="transmembrane region" description="Helical" evidence="6">
    <location>
        <begin position="20"/>
        <end position="50"/>
    </location>
</feature>
<gene>
    <name evidence="7" type="ORF">ENL43_01645</name>
</gene>
<evidence type="ECO:0000256" key="3">
    <source>
        <dbReference type="ARBA" id="ARBA00022692"/>
    </source>
</evidence>
<comment type="subcellular location">
    <subcellularLocation>
        <location evidence="1">Cell membrane</location>
        <topology evidence="1">Multi-pass membrane protein</topology>
    </subcellularLocation>
</comment>
<dbReference type="AlphaFoldDB" id="A0A7V5HMR3"/>
<protein>
    <recommendedName>
        <fullName evidence="8">ABC transporter permease</fullName>
    </recommendedName>
</protein>
<dbReference type="GO" id="GO:0022857">
    <property type="term" value="F:transmembrane transporter activity"/>
    <property type="evidence" value="ECO:0007669"/>
    <property type="project" value="InterPro"/>
</dbReference>
<keyword evidence="5 6" id="KW-0472">Membrane</keyword>
<evidence type="ECO:0008006" key="8">
    <source>
        <dbReference type="Google" id="ProtNLM"/>
    </source>
</evidence>
<feature type="non-terminal residue" evidence="7">
    <location>
        <position position="1"/>
    </location>
</feature>
<evidence type="ECO:0000313" key="7">
    <source>
        <dbReference type="EMBL" id="HHF53052.1"/>
    </source>
</evidence>
<feature type="transmembrane region" description="Helical" evidence="6">
    <location>
        <begin position="62"/>
        <end position="82"/>
    </location>
</feature>
<evidence type="ECO:0000256" key="5">
    <source>
        <dbReference type="ARBA" id="ARBA00023136"/>
    </source>
</evidence>
<dbReference type="GO" id="GO:0005886">
    <property type="term" value="C:plasma membrane"/>
    <property type="evidence" value="ECO:0007669"/>
    <property type="project" value="UniProtKB-SubCell"/>
</dbReference>
<keyword evidence="3 6" id="KW-0812">Transmembrane</keyword>
<evidence type="ECO:0000256" key="1">
    <source>
        <dbReference type="ARBA" id="ARBA00004651"/>
    </source>
</evidence>
<dbReference type="EMBL" id="DRTX01000092">
    <property type="protein sequence ID" value="HHF53052.1"/>
    <property type="molecule type" value="Genomic_DNA"/>
</dbReference>
<dbReference type="Pfam" id="PF02653">
    <property type="entry name" value="BPD_transp_2"/>
    <property type="match status" value="1"/>
</dbReference>
<organism evidence="7">
    <name type="scientific">candidate division WOR-3 bacterium</name>
    <dbReference type="NCBI Taxonomy" id="2052148"/>
    <lineage>
        <taxon>Bacteria</taxon>
        <taxon>Bacteria division WOR-3</taxon>
    </lineage>
</organism>
<dbReference type="PANTHER" id="PTHR32196">
    <property type="entry name" value="ABC TRANSPORTER PERMEASE PROTEIN YPHD-RELATED-RELATED"/>
    <property type="match status" value="1"/>
</dbReference>
<keyword evidence="2" id="KW-1003">Cell membrane</keyword>
<dbReference type="InterPro" id="IPR001851">
    <property type="entry name" value="ABC_transp_permease"/>
</dbReference>
<evidence type="ECO:0000256" key="6">
    <source>
        <dbReference type="SAM" id="Phobius"/>
    </source>
</evidence>
<comment type="caution">
    <text evidence="7">The sequence shown here is derived from an EMBL/GenBank/DDBJ whole genome shotgun (WGS) entry which is preliminary data.</text>
</comment>
<reference evidence="7" key="1">
    <citation type="journal article" date="2020" name="mSystems">
        <title>Genome- and Community-Level Interaction Insights into Carbon Utilization and Element Cycling Functions of Hydrothermarchaeota in Hydrothermal Sediment.</title>
        <authorList>
            <person name="Zhou Z."/>
            <person name="Liu Y."/>
            <person name="Xu W."/>
            <person name="Pan J."/>
            <person name="Luo Z.H."/>
            <person name="Li M."/>
        </authorList>
    </citation>
    <scope>NUCLEOTIDE SEQUENCE [LARGE SCALE GENOMIC DNA]</scope>
    <source>
        <strain evidence="7">HyVt-96</strain>
    </source>
</reference>
<evidence type="ECO:0000256" key="4">
    <source>
        <dbReference type="ARBA" id="ARBA00022989"/>
    </source>
</evidence>
<keyword evidence="4 6" id="KW-1133">Transmembrane helix</keyword>
<proteinExistence type="predicted"/>
<name>A0A7V5HMR3_UNCW3</name>
<evidence type="ECO:0000256" key="2">
    <source>
        <dbReference type="ARBA" id="ARBA00022475"/>
    </source>
</evidence>
<dbReference type="Proteomes" id="UP000886050">
    <property type="component" value="Unassembled WGS sequence"/>
</dbReference>
<accession>A0A7V5HMR3</accession>